<organism evidence="1">
    <name type="scientific">Salmonella enterica</name>
    <name type="common">Salmonella choleraesuis</name>
    <dbReference type="NCBI Taxonomy" id="28901"/>
    <lineage>
        <taxon>Bacteria</taxon>
        <taxon>Pseudomonadati</taxon>
        <taxon>Pseudomonadota</taxon>
        <taxon>Gammaproteobacteria</taxon>
        <taxon>Enterobacterales</taxon>
        <taxon>Enterobacteriaceae</taxon>
        <taxon>Salmonella</taxon>
    </lineage>
</organism>
<comment type="caution">
    <text evidence="1">The sequence shown here is derived from an EMBL/GenBank/DDBJ whole genome shotgun (WGS) entry which is preliminary data.</text>
</comment>
<protein>
    <recommendedName>
        <fullName evidence="2">Lipoprotein</fullName>
    </recommendedName>
</protein>
<reference evidence="1" key="1">
    <citation type="submission" date="2019-10" db="EMBL/GenBank/DDBJ databases">
        <authorList>
            <consortium name="PulseNet: The National Subtyping Network for Foodborne Disease Surveillance"/>
            <person name="Tarr C.L."/>
            <person name="Trees E."/>
            <person name="Katz L.S."/>
            <person name="Carleton-Romer H.A."/>
            <person name="Stroika S."/>
            <person name="Kucerova Z."/>
            <person name="Roache K.F."/>
            <person name="Sabol A.L."/>
            <person name="Besser J."/>
            <person name="Gerner-Smidt P."/>
        </authorList>
    </citation>
    <scope>NUCLEOTIDE SEQUENCE</scope>
    <source>
        <strain evidence="1">PNUSAS103982</strain>
    </source>
</reference>
<name>A0A624MH22_SALER</name>
<dbReference type="AlphaFoldDB" id="A0A624MH22"/>
<proteinExistence type="predicted"/>
<sequence length="388" mass="45110">MKFNLVVNDFFKKGFIVSVPLISLIITGCDDNINSVKSTVYSSLNSTLNIGDAFKSRSDCINGKWEEKKDNRERIIVSYECSLPKKYIDFYNKKQIKEISDSYMTDEKIANSQIESIQSQLANYQNIKKSLDSNKKDIAEIIEKSVRYKNIYSNQSGGDPGELMEAMQYGKERDIKKAEFCEFISEKYLKDTEELNSERCNLLFNIHSSYVGVVEKSNMNDENRYKYIDYPIMKSLPTWADNDVSSKASVEKYYKQNEKILDDMERGILNATKKIKIYNDIKENIKSYRKKLEDNISLTKTISTTQWYVTKTGGVELIDSYLTFYLADNEYKYTFQNSLITIEVALHDFSDDQIPSVYISSMESYFNNLKRSLKFDVRGECRNQIMPC</sequence>
<accession>A0A624MH22</accession>
<gene>
    <name evidence="1" type="ORF">F8W48_11120</name>
</gene>
<dbReference type="EMBL" id="AALHHT010000003">
    <property type="protein sequence ID" value="ECZ6321802.1"/>
    <property type="molecule type" value="Genomic_DNA"/>
</dbReference>
<evidence type="ECO:0000313" key="1">
    <source>
        <dbReference type="EMBL" id="ECZ6321802.1"/>
    </source>
</evidence>
<dbReference type="PROSITE" id="PS51257">
    <property type="entry name" value="PROKAR_LIPOPROTEIN"/>
    <property type="match status" value="1"/>
</dbReference>
<evidence type="ECO:0008006" key="2">
    <source>
        <dbReference type="Google" id="ProtNLM"/>
    </source>
</evidence>